<feature type="transmembrane region" description="Helical" evidence="1">
    <location>
        <begin position="97"/>
        <end position="120"/>
    </location>
</feature>
<keyword evidence="1" id="KW-1133">Transmembrane helix</keyword>
<accession>H5SFQ5</accession>
<feature type="transmembrane region" description="Helical" evidence="1">
    <location>
        <begin position="38"/>
        <end position="58"/>
    </location>
</feature>
<reference evidence="2" key="1">
    <citation type="journal article" date="2005" name="Environ. Microbiol.">
        <title>Genetic and functional properties of uncultivated thermophilic crenarchaeotes from a subsurface gold mine as revealed by analysis of genome fragments.</title>
        <authorList>
            <person name="Nunoura T."/>
            <person name="Hirayama H."/>
            <person name="Takami H."/>
            <person name="Oida H."/>
            <person name="Nishi S."/>
            <person name="Shimamura S."/>
            <person name="Suzuki Y."/>
            <person name="Inagaki F."/>
            <person name="Takai K."/>
            <person name="Nealson K.H."/>
            <person name="Horikoshi K."/>
        </authorList>
    </citation>
    <scope>NUCLEOTIDE SEQUENCE</scope>
</reference>
<keyword evidence="1" id="KW-0812">Transmembrane</keyword>
<name>H5SFQ5_9BACT</name>
<evidence type="ECO:0008006" key="3">
    <source>
        <dbReference type="Google" id="ProtNLM"/>
    </source>
</evidence>
<dbReference type="EMBL" id="AP011706">
    <property type="protein sequence ID" value="BAL54991.1"/>
    <property type="molecule type" value="Genomic_DNA"/>
</dbReference>
<keyword evidence="1" id="KW-0472">Membrane</keyword>
<dbReference type="AlphaFoldDB" id="H5SFQ5"/>
<gene>
    <name evidence="2" type="ORF">HGMM_F22C11C06</name>
</gene>
<evidence type="ECO:0000313" key="2">
    <source>
        <dbReference type="EMBL" id="BAL54991.1"/>
    </source>
</evidence>
<reference evidence="2" key="2">
    <citation type="journal article" date="2012" name="PLoS ONE">
        <title>A Deeply Branching Thermophilic Bacterium with an Ancient Acetyl-CoA Pathway Dominates a Subsurface Ecosystem.</title>
        <authorList>
            <person name="Takami H."/>
            <person name="Noguchi H."/>
            <person name="Takaki Y."/>
            <person name="Uchiyama I."/>
            <person name="Toyoda A."/>
            <person name="Nishi S."/>
            <person name="Chee G.-J."/>
            <person name="Arai W."/>
            <person name="Nunoura T."/>
            <person name="Itoh T."/>
            <person name="Hattori M."/>
            <person name="Takai K."/>
        </authorList>
    </citation>
    <scope>NUCLEOTIDE SEQUENCE</scope>
</reference>
<sequence>MSEIIAQLTLASAELPLWGRYTVVLIGSSVIVTGWRAYRFWFSLMVTLLAGIWGLIYGPRYHVAPVLAGVLSAVGMGCVALAVTRLLVFVAGGWLCWQAALLVVPAWANPLVCLLVGGILSTLLFRLVVRLVTASLGIVLMALGMGWIGGGGELVAVSNWVSKLGLANPDWAWLLASVSGALLQTLCDRVLDKWQARRQEAKKKAAEKKEPVAQAA</sequence>
<protein>
    <recommendedName>
        <fullName evidence="3">DUF4203 domain-containing protein</fullName>
    </recommendedName>
</protein>
<organism evidence="2">
    <name type="scientific">uncultured Planctomycetota bacterium</name>
    <dbReference type="NCBI Taxonomy" id="120965"/>
    <lineage>
        <taxon>Bacteria</taxon>
        <taxon>Pseudomonadati</taxon>
        <taxon>Planctomycetota</taxon>
        <taxon>environmental samples</taxon>
    </lineage>
</organism>
<feature type="transmembrane region" description="Helical" evidence="1">
    <location>
        <begin position="127"/>
        <end position="151"/>
    </location>
</feature>
<proteinExistence type="predicted"/>
<feature type="transmembrane region" description="Helical" evidence="1">
    <location>
        <begin position="70"/>
        <end position="91"/>
    </location>
</feature>
<evidence type="ECO:0000256" key="1">
    <source>
        <dbReference type="SAM" id="Phobius"/>
    </source>
</evidence>